<keyword evidence="1" id="KW-1133">Transmembrane helix</keyword>
<dbReference type="GO" id="GO:0140359">
    <property type="term" value="F:ABC-type transporter activity"/>
    <property type="evidence" value="ECO:0007669"/>
    <property type="project" value="InterPro"/>
</dbReference>
<dbReference type="AlphaFoldDB" id="A0A8J3L694"/>
<comment type="caution">
    <text evidence="2">The sequence shown here is derived from an EMBL/GenBank/DDBJ whole genome shotgun (WGS) entry which is preliminary data.</text>
</comment>
<name>A0A8J3L694_9ACTN</name>
<evidence type="ECO:0000256" key="1">
    <source>
        <dbReference type="SAM" id="Phobius"/>
    </source>
</evidence>
<keyword evidence="1" id="KW-0812">Transmembrane</keyword>
<reference evidence="2 3" key="1">
    <citation type="submission" date="2021-01" db="EMBL/GenBank/DDBJ databases">
        <title>Whole genome shotgun sequence of Catellatospora coxensis NBRC 107359.</title>
        <authorList>
            <person name="Komaki H."/>
            <person name="Tamura T."/>
        </authorList>
    </citation>
    <scope>NUCLEOTIDE SEQUENCE [LARGE SCALE GENOMIC DNA]</scope>
    <source>
        <strain evidence="2 3">NBRC 107359</strain>
    </source>
</reference>
<gene>
    <name evidence="2" type="ORF">Cco03nite_38850</name>
</gene>
<evidence type="ECO:0000313" key="3">
    <source>
        <dbReference type="Proteomes" id="UP000630887"/>
    </source>
</evidence>
<feature type="transmembrane region" description="Helical" evidence="1">
    <location>
        <begin position="230"/>
        <end position="251"/>
    </location>
</feature>
<dbReference type="Proteomes" id="UP000630887">
    <property type="component" value="Unassembled WGS sequence"/>
</dbReference>
<feature type="transmembrane region" description="Helical" evidence="1">
    <location>
        <begin position="38"/>
        <end position="57"/>
    </location>
</feature>
<dbReference type="GO" id="GO:0005886">
    <property type="term" value="C:plasma membrane"/>
    <property type="evidence" value="ECO:0007669"/>
    <property type="project" value="UniProtKB-SubCell"/>
</dbReference>
<dbReference type="PANTHER" id="PTHR37305:SF1">
    <property type="entry name" value="MEMBRANE PROTEIN"/>
    <property type="match status" value="1"/>
</dbReference>
<protein>
    <recommendedName>
        <fullName evidence="4">ABC-2 family transporter</fullName>
    </recommendedName>
</protein>
<dbReference type="RefSeq" id="WP_203693533.1">
    <property type="nucleotide sequence ID" value="NZ_BAAALC010000044.1"/>
</dbReference>
<sequence length="317" mass="34301">MTATLQTPPATARPVIAHVGVPGLRLVRSEFRKITTTNAWWLFGLASVFFTGFALFINMSEAAQHLERARDTAAVFKPGRGMSAAEVAAARAEFAQLHDLPLQAVNAAGNIFTSGQFFGLLLVMLLGALVITNEFQYQTATATFLTTPRRTQVVFGKLLAVLGLGFVFWLVARVLSLTAGLIFFDNLGLTNSLGEWPVQRALIFNLVAYLLWALLGFGLGTLINSQIGAVVTAMIIYLGGFVGAIGVFSLIREYLIHEDWVLTSAVMMPSIASQVMVSPEKLYPEAAAWWVGVLVLTGWSLVAGAIGIVLNRRRDIA</sequence>
<organism evidence="2 3">
    <name type="scientific">Catellatospora coxensis</name>
    <dbReference type="NCBI Taxonomy" id="310354"/>
    <lineage>
        <taxon>Bacteria</taxon>
        <taxon>Bacillati</taxon>
        <taxon>Actinomycetota</taxon>
        <taxon>Actinomycetes</taxon>
        <taxon>Micromonosporales</taxon>
        <taxon>Micromonosporaceae</taxon>
        <taxon>Catellatospora</taxon>
    </lineage>
</organism>
<feature type="transmembrane region" description="Helical" evidence="1">
    <location>
        <begin position="158"/>
        <end position="182"/>
    </location>
</feature>
<accession>A0A8J3L694</accession>
<feature type="transmembrane region" description="Helical" evidence="1">
    <location>
        <begin position="117"/>
        <end position="137"/>
    </location>
</feature>
<feature type="transmembrane region" description="Helical" evidence="1">
    <location>
        <begin position="202"/>
        <end position="223"/>
    </location>
</feature>
<proteinExistence type="predicted"/>
<feature type="transmembrane region" description="Helical" evidence="1">
    <location>
        <begin position="287"/>
        <end position="310"/>
    </location>
</feature>
<dbReference type="PANTHER" id="PTHR37305">
    <property type="entry name" value="INTEGRAL MEMBRANE PROTEIN-RELATED"/>
    <property type="match status" value="1"/>
</dbReference>
<keyword evidence="3" id="KW-1185">Reference proteome</keyword>
<evidence type="ECO:0008006" key="4">
    <source>
        <dbReference type="Google" id="ProtNLM"/>
    </source>
</evidence>
<keyword evidence="1" id="KW-0472">Membrane</keyword>
<dbReference type="EMBL" id="BONI01000031">
    <property type="protein sequence ID" value="GIG07185.1"/>
    <property type="molecule type" value="Genomic_DNA"/>
</dbReference>
<evidence type="ECO:0000313" key="2">
    <source>
        <dbReference type="EMBL" id="GIG07185.1"/>
    </source>
</evidence>